<name>A0ACB7VY72_DIOAL</name>
<keyword evidence="2" id="KW-1185">Reference proteome</keyword>
<reference evidence="2" key="1">
    <citation type="journal article" date="2022" name="Nat. Commun.">
        <title>Chromosome evolution and the genetic basis of agronomically important traits in greater yam.</title>
        <authorList>
            <person name="Bredeson J.V."/>
            <person name="Lyons J.B."/>
            <person name="Oniyinde I.O."/>
            <person name="Okereke N.R."/>
            <person name="Kolade O."/>
            <person name="Nnabue I."/>
            <person name="Nwadili C.O."/>
            <person name="Hribova E."/>
            <person name="Parker M."/>
            <person name="Nwogha J."/>
            <person name="Shu S."/>
            <person name="Carlson J."/>
            <person name="Kariba R."/>
            <person name="Muthemba S."/>
            <person name="Knop K."/>
            <person name="Barton G.J."/>
            <person name="Sherwood A.V."/>
            <person name="Lopez-Montes A."/>
            <person name="Asiedu R."/>
            <person name="Jamnadass R."/>
            <person name="Muchugi A."/>
            <person name="Goodstein D."/>
            <person name="Egesi C.N."/>
            <person name="Featherston J."/>
            <person name="Asfaw A."/>
            <person name="Simpson G.G."/>
            <person name="Dolezel J."/>
            <person name="Hendre P.S."/>
            <person name="Van Deynze A."/>
            <person name="Kumar P.L."/>
            <person name="Obidiegwu J.E."/>
            <person name="Bhattacharjee R."/>
            <person name="Rokhsar D.S."/>
        </authorList>
    </citation>
    <scope>NUCLEOTIDE SEQUENCE [LARGE SCALE GENOMIC DNA]</scope>
    <source>
        <strain evidence="2">cv. TDa95/00328</strain>
    </source>
</reference>
<evidence type="ECO:0000313" key="2">
    <source>
        <dbReference type="Proteomes" id="UP000827976"/>
    </source>
</evidence>
<accession>A0ACB7VY72</accession>
<protein>
    <submittedName>
        <fullName evidence="1">Myb proto-oncogene protein plant protein</fullName>
    </submittedName>
</protein>
<dbReference type="Proteomes" id="UP000827976">
    <property type="component" value="Chromosome 6"/>
</dbReference>
<feature type="non-terminal residue" evidence="1">
    <location>
        <position position="315"/>
    </location>
</feature>
<gene>
    <name evidence="1" type="ORF">IHE45_06G075100</name>
</gene>
<sequence length="315" mass="37117">MVDEVHHQPLMDMDELSCITGNKGSSSTETMAMNKSIPSRRMVSKIHNRNNLVRGQWTLEEDRMLAKLVEQHGLRKWSHIAKKLHGRVGKQCRERWHNHLRPNIKKDTWSEEEDKTLIQIHREVGNKWAEIAKKLPGRTENSIKNHWNATKRRLLSRRRLRSSRHRKSNSLLENYIKSLNLQITPTRRRKNTHDSDNSNPMKPTQSLKDEHEVQHEVWNYEDECFVPNCEFGDLSELLFDASSPALMSENYRCEEEENVGFLFDKLGFGDGEENEGLDMEVVEEMEGWDEMQRGFMDENEMKREMDLVEMITSQT</sequence>
<proteinExistence type="predicted"/>
<evidence type="ECO:0000313" key="1">
    <source>
        <dbReference type="EMBL" id="KAH7679694.1"/>
    </source>
</evidence>
<organism evidence="1 2">
    <name type="scientific">Dioscorea alata</name>
    <name type="common">Purple yam</name>
    <dbReference type="NCBI Taxonomy" id="55571"/>
    <lineage>
        <taxon>Eukaryota</taxon>
        <taxon>Viridiplantae</taxon>
        <taxon>Streptophyta</taxon>
        <taxon>Embryophyta</taxon>
        <taxon>Tracheophyta</taxon>
        <taxon>Spermatophyta</taxon>
        <taxon>Magnoliopsida</taxon>
        <taxon>Liliopsida</taxon>
        <taxon>Dioscoreales</taxon>
        <taxon>Dioscoreaceae</taxon>
        <taxon>Dioscorea</taxon>
    </lineage>
</organism>
<comment type="caution">
    <text evidence="1">The sequence shown here is derived from an EMBL/GenBank/DDBJ whole genome shotgun (WGS) entry which is preliminary data.</text>
</comment>
<dbReference type="EMBL" id="CM037016">
    <property type="protein sequence ID" value="KAH7679694.1"/>
    <property type="molecule type" value="Genomic_DNA"/>
</dbReference>